<dbReference type="RefSeq" id="XP_033582572.1">
    <property type="nucleotide sequence ID" value="XM_033723249.1"/>
</dbReference>
<accession>A0A6A6Z463</accession>
<dbReference type="PANTHER" id="PTHR35391:SF7">
    <property type="entry name" value="C2H2-TYPE DOMAIN-CONTAINING PROTEIN"/>
    <property type="match status" value="1"/>
</dbReference>
<evidence type="ECO:0000313" key="3">
    <source>
        <dbReference type="RefSeq" id="XP_033582572.1"/>
    </source>
</evidence>
<dbReference type="EMBL" id="MU003693">
    <property type="protein sequence ID" value="KAF2815608.1"/>
    <property type="molecule type" value="Genomic_DNA"/>
</dbReference>
<dbReference type="Proteomes" id="UP000504636">
    <property type="component" value="Unplaced"/>
</dbReference>
<reference evidence="3" key="2">
    <citation type="submission" date="2020-04" db="EMBL/GenBank/DDBJ databases">
        <authorList>
            <consortium name="NCBI Genome Project"/>
        </authorList>
    </citation>
    <scope>NUCLEOTIDE SEQUENCE</scope>
    <source>
        <strain evidence="3">CBS 304.34</strain>
    </source>
</reference>
<evidence type="ECO:0000313" key="2">
    <source>
        <dbReference type="Proteomes" id="UP000504636"/>
    </source>
</evidence>
<evidence type="ECO:0000313" key="1">
    <source>
        <dbReference type="EMBL" id="KAF2815608.1"/>
    </source>
</evidence>
<dbReference type="OrthoDB" id="6133115at2759"/>
<gene>
    <name evidence="1 3" type="ORF">BDZ99DRAFT_493615</name>
</gene>
<reference evidence="3" key="3">
    <citation type="submission" date="2025-04" db="UniProtKB">
        <authorList>
            <consortium name="RefSeq"/>
        </authorList>
    </citation>
    <scope>IDENTIFICATION</scope>
    <source>
        <strain evidence="3">CBS 304.34</strain>
    </source>
</reference>
<keyword evidence="2" id="KW-1185">Reference proteome</keyword>
<proteinExistence type="predicted"/>
<organism evidence="1">
    <name type="scientific">Mytilinidion resinicola</name>
    <dbReference type="NCBI Taxonomy" id="574789"/>
    <lineage>
        <taxon>Eukaryota</taxon>
        <taxon>Fungi</taxon>
        <taxon>Dikarya</taxon>
        <taxon>Ascomycota</taxon>
        <taxon>Pezizomycotina</taxon>
        <taxon>Dothideomycetes</taxon>
        <taxon>Pleosporomycetidae</taxon>
        <taxon>Mytilinidiales</taxon>
        <taxon>Mytilinidiaceae</taxon>
        <taxon>Mytilinidion</taxon>
    </lineage>
</organism>
<protein>
    <submittedName>
        <fullName evidence="1 3">Uncharacterized protein</fullName>
    </submittedName>
</protein>
<reference evidence="1 3" key="1">
    <citation type="journal article" date="2020" name="Stud. Mycol.">
        <title>101 Dothideomycetes genomes: a test case for predicting lifestyles and emergence of pathogens.</title>
        <authorList>
            <person name="Haridas S."/>
            <person name="Albert R."/>
            <person name="Binder M."/>
            <person name="Bloem J."/>
            <person name="Labutti K."/>
            <person name="Salamov A."/>
            <person name="Andreopoulos B."/>
            <person name="Baker S."/>
            <person name="Barry K."/>
            <person name="Bills G."/>
            <person name="Bluhm B."/>
            <person name="Cannon C."/>
            <person name="Castanera R."/>
            <person name="Culley D."/>
            <person name="Daum C."/>
            <person name="Ezra D."/>
            <person name="Gonzalez J."/>
            <person name="Henrissat B."/>
            <person name="Kuo A."/>
            <person name="Liang C."/>
            <person name="Lipzen A."/>
            <person name="Lutzoni F."/>
            <person name="Magnuson J."/>
            <person name="Mondo S."/>
            <person name="Nolan M."/>
            <person name="Ohm R."/>
            <person name="Pangilinan J."/>
            <person name="Park H.-J."/>
            <person name="Ramirez L."/>
            <person name="Alfaro M."/>
            <person name="Sun H."/>
            <person name="Tritt A."/>
            <person name="Yoshinaga Y."/>
            <person name="Zwiers L.-H."/>
            <person name="Turgeon B."/>
            <person name="Goodwin S."/>
            <person name="Spatafora J."/>
            <person name="Crous P."/>
            <person name="Grigoriev I."/>
        </authorList>
    </citation>
    <scope>NUCLEOTIDE SEQUENCE</scope>
    <source>
        <strain evidence="1 3">CBS 304.34</strain>
    </source>
</reference>
<dbReference type="GeneID" id="54464142"/>
<sequence>MTALQIFDYESLRTPKEIIGLLDEIIEHLDEVLSIAKGEQPNRTAFLTPHDETWISGDDGHTNSTLLQDQQISEIDELLETVADSISGLFRISMLIRKATPRDRFQKAATAATEPFDDLYDIAHVAHKFPKLEEENMKWLKVRLGRAITRRRQFLRYARDHHKRPSHAPKTLPNAGREDQRELLVRELDRQAGTRILALDTRSEAISSLPQTTASTLAPLILESIQGDIEDGRSQTSFATSVADDTEESKLRVVPLKDVAGGKVPFECPYC</sequence>
<name>A0A6A6Z463_9PEZI</name>
<dbReference type="PANTHER" id="PTHR35391">
    <property type="entry name" value="C2H2-TYPE DOMAIN-CONTAINING PROTEIN-RELATED"/>
    <property type="match status" value="1"/>
</dbReference>
<dbReference type="AlphaFoldDB" id="A0A6A6Z463"/>